<comment type="caution">
    <text evidence="8">The sequence shown here is derived from an EMBL/GenBank/DDBJ whole genome shotgun (WGS) entry which is preliminary data.</text>
</comment>
<feature type="domain" description="Phospholipid/glycerol acyltransferase" evidence="7">
    <location>
        <begin position="102"/>
        <end position="219"/>
    </location>
</feature>
<dbReference type="GO" id="GO:0005783">
    <property type="term" value="C:endoplasmic reticulum"/>
    <property type="evidence" value="ECO:0007669"/>
    <property type="project" value="TreeGrafter"/>
</dbReference>
<accession>A0A1B8ABK7</accession>
<evidence type="ECO:0000256" key="5">
    <source>
        <dbReference type="SAM" id="MobiDB-lite"/>
    </source>
</evidence>
<reference evidence="8 9" key="1">
    <citation type="submission" date="2016-06" db="EMBL/GenBank/DDBJ databases">
        <title>Living apart together: crosstalk between the core and supernumerary genomes in a fungal plant pathogen.</title>
        <authorList>
            <person name="Vanheule A."/>
            <person name="Audenaert K."/>
            <person name="Warris S."/>
            <person name="Van De Geest H."/>
            <person name="Schijlen E."/>
            <person name="Hofte M."/>
            <person name="De Saeger S."/>
            <person name="Haesaert G."/>
            <person name="Waalwijk C."/>
            <person name="Van Der Lee T."/>
        </authorList>
    </citation>
    <scope>NUCLEOTIDE SEQUENCE [LARGE SCALE GENOMIC DNA]</scope>
    <source>
        <strain evidence="8 9">2516</strain>
    </source>
</reference>
<keyword evidence="4" id="KW-0444">Lipid biosynthesis</keyword>
<keyword evidence="3 4" id="KW-0012">Acyltransferase</keyword>
<keyword evidence="4" id="KW-0443">Lipid metabolism</keyword>
<evidence type="ECO:0000256" key="1">
    <source>
        <dbReference type="ARBA" id="ARBA00008655"/>
    </source>
</evidence>
<keyword evidence="4" id="KW-1208">Phospholipid metabolism</keyword>
<keyword evidence="2 4" id="KW-0808">Transferase</keyword>
<dbReference type="InterPro" id="IPR002123">
    <property type="entry name" value="Plipid/glycerol_acylTrfase"/>
</dbReference>
<evidence type="ECO:0000313" key="9">
    <source>
        <dbReference type="Proteomes" id="UP000091967"/>
    </source>
</evidence>
<name>A0A1B8ABK7_FUSPO</name>
<comment type="catalytic activity">
    <reaction evidence="4">
        <text>a 1-acyl-sn-glycero-3-phosphate + an acyl-CoA = a 1,2-diacyl-sn-glycero-3-phosphate + CoA</text>
        <dbReference type="Rhea" id="RHEA:19709"/>
        <dbReference type="ChEBI" id="CHEBI:57287"/>
        <dbReference type="ChEBI" id="CHEBI:57970"/>
        <dbReference type="ChEBI" id="CHEBI:58342"/>
        <dbReference type="ChEBI" id="CHEBI:58608"/>
        <dbReference type="EC" id="2.3.1.51"/>
    </reaction>
</comment>
<dbReference type="PANTHER" id="PTHR10434">
    <property type="entry name" value="1-ACYL-SN-GLYCEROL-3-PHOSPHATE ACYLTRANSFERASE"/>
    <property type="match status" value="1"/>
</dbReference>
<dbReference type="Pfam" id="PF01553">
    <property type="entry name" value="Acyltransferase"/>
    <property type="match status" value="1"/>
</dbReference>
<keyword evidence="6" id="KW-1133">Transmembrane helix</keyword>
<dbReference type="CDD" id="cd07989">
    <property type="entry name" value="LPLAT_AGPAT-like"/>
    <property type="match status" value="1"/>
</dbReference>
<dbReference type="EMBL" id="LYXU01000004">
    <property type="protein sequence ID" value="OBS17866.1"/>
    <property type="molecule type" value="Genomic_DNA"/>
</dbReference>
<dbReference type="InterPro" id="IPR004552">
    <property type="entry name" value="AGP_acyltrans"/>
</dbReference>
<feature type="transmembrane region" description="Helical" evidence="6">
    <location>
        <begin position="40"/>
        <end position="61"/>
    </location>
</feature>
<feature type="region of interest" description="Disordered" evidence="5">
    <location>
        <begin position="280"/>
        <end position="304"/>
    </location>
</feature>
<dbReference type="OMA" id="MPRPLCY"/>
<feature type="compositionally biased region" description="Polar residues" evidence="5">
    <location>
        <begin position="285"/>
        <end position="304"/>
    </location>
</feature>
<dbReference type="SMART" id="SM00563">
    <property type="entry name" value="PlsC"/>
    <property type="match status" value="1"/>
</dbReference>
<evidence type="ECO:0000259" key="7">
    <source>
        <dbReference type="SMART" id="SM00563"/>
    </source>
</evidence>
<evidence type="ECO:0000313" key="8">
    <source>
        <dbReference type="EMBL" id="OBS17866.1"/>
    </source>
</evidence>
<keyword evidence="9" id="KW-1185">Reference proteome</keyword>
<sequence length="304" mass="32882">MSFSSILTYFALGYAALTIFFYAMSLVVPQAAFAARALASYVSLLIVAAYGVFASIFLTLIGKQGIAQWAVGRSFHYLMLYTTGVEFVIEDPDNVLGTTRPAVFVGNHQTELDVLMLGRMFPKYCSVTAKASLKKVPFLGQFMSLSGSIFIDRKNSKDARDAMKGAASEIQSKRQSVYMFPEGTRSYAKEPMLLPFKKGAFHLAVEAGVPIVPCVVANYSHVLYPKTFTFNAGKIPVKVLKPIPTKGLTAADVEELTRTTRELMLNELVTVTAKARGQPVAVPASLSNSTTGKSSAIDTNGSAQ</sequence>
<dbReference type="GO" id="GO:0003841">
    <property type="term" value="F:1-acylglycerol-3-phosphate O-acyltransferase activity"/>
    <property type="evidence" value="ECO:0007669"/>
    <property type="project" value="UniProtKB-UniRule"/>
</dbReference>
<evidence type="ECO:0000256" key="3">
    <source>
        <dbReference type="ARBA" id="ARBA00023315"/>
    </source>
</evidence>
<dbReference type="PANTHER" id="PTHR10434:SF11">
    <property type="entry name" value="1-ACYL-SN-GLYCEROL-3-PHOSPHATE ACYLTRANSFERASE"/>
    <property type="match status" value="1"/>
</dbReference>
<evidence type="ECO:0000256" key="4">
    <source>
        <dbReference type="RuleBase" id="RU361267"/>
    </source>
</evidence>
<gene>
    <name evidence="8" type="ORF">FPOA_09595</name>
</gene>
<keyword evidence="6" id="KW-0812">Transmembrane</keyword>
<keyword evidence="6" id="KW-0472">Membrane</keyword>
<dbReference type="OrthoDB" id="202234at2759"/>
<feature type="transmembrane region" description="Helical" evidence="6">
    <location>
        <begin position="6"/>
        <end position="28"/>
    </location>
</feature>
<dbReference type="Proteomes" id="UP000091967">
    <property type="component" value="Unassembled WGS sequence"/>
</dbReference>
<organism evidence="8 9">
    <name type="scientific">Fusarium poae</name>
    <dbReference type="NCBI Taxonomy" id="36050"/>
    <lineage>
        <taxon>Eukaryota</taxon>
        <taxon>Fungi</taxon>
        <taxon>Dikarya</taxon>
        <taxon>Ascomycota</taxon>
        <taxon>Pezizomycotina</taxon>
        <taxon>Sordariomycetes</taxon>
        <taxon>Hypocreomycetidae</taxon>
        <taxon>Hypocreales</taxon>
        <taxon>Nectriaceae</taxon>
        <taxon>Fusarium</taxon>
    </lineage>
</organism>
<dbReference type="EC" id="2.3.1.51" evidence="4"/>
<evidence type="ECO:0000256" key="6">
    <source>
        <dbReference type="SAM" id="Phobius"/>
    </source>
</evidence>
<dbReference type="GO" id="GO:0016020">
    <property type="term" value="C:membrane"/>
    <property type="evidence" value="ECO:0007669"/>
    <property type="project" value="InterPro"/>
</dbReference>
<keyword evidence="4" id="KW-0594">Phospholipid biosynthesis</keyword>
<dbReference type="STRING" id="36050.A0A1B8ABK7"/>
<evidence type="ECO:0000256" key="2">
    <source>
        <dbReference type="ARBA" id="ARBA00022679"/>
    </source>
</evidence>
<dbReference type="NCBIfam" id="TIGR00530">
    <property type="entry name" value="AGP_acyltrn"/>
    <property type="match status" value="1"/>
</dbReference>
<dbReference type="GO" id="GO:0006654">
    <property type="term" value="P:phosphatidic acid biosynthetic process"/>
    <property type="evidence" value="ECO:0007669"/>
    <property type="project" value="TreeGrafter"/>
</dbReference>
<proteinExistence type="inferred from homology"/>
<comment type="domain">
    <text evidence="4">The HXXXXD motif is essential for acyltransferase activity and may constitute the binding site for the phosphate moiety of the glycerol-3-phosphate.</text>
</comment>
<dbReference type="AlphaFoldDB" id="A0A1B8ABK7"/>
<protein>
    <recommendedName>
        <fullName evidence="4">1-acyl-sn-glycerol-3-phosphate acyltransferase</fullName>
        <ecNumber evidence="4">2.3.1.51</ecNumber>
    </recommendedName>
</protein>
<comment type="similarity">
    <text evidence="1 4">Belongs to the 1-acyl-sn-glycerol-3-phosphate acyltransferase family.</text>
</comment>
<dbReference type="SUPFAM" id="SSF69593">
    <property type="entry name" value="Glycerol-3-phosphate (1)-acyltransferase"/>
    <property type="match status" value="1"/>
</dbReference>